<dbReference type="RefSeq" id="WP_114471052.1">
    <property type="nucleotide sequence ID" value="NZ_QPJK01000009.1"/>
</dbReference>
<organism evidence="3 4">
    <name type="scientific">Pseudorhodoferax soli</name>
    <dbReference type="NCBI Taxonomy" id="545864"/>
    <lineage>
        <taxon>Bacteria</taxon>
        <taxon>Pseudomonadati</taxon>
        <taxon>Pseudomonadota</taxon>
        <taxon>Betaproteobacteria</taxon>
        <taxon>Burkholderiales</taxon>
        <taxon>Comamonadaceae</taxon>
    </lineage>
</organism>
<feature type="compositionally biased region" description="Low complexity" evidence="1">
    <location>
        <begin position="28"/>
        <end position="64"/>
    </location>
</feature>
<sequence length="87" mass="8879">MKASTTLTSLVAAASLVGAIGLAYAQTTGGTTQTPQQAQMGAVDGTPNNNSNMNNSTTQTPQTMPAETQANPNMGTQQTLPPQADRN</sequence>
<evidence type="ECO:0000256" key="1">
    <source>
        <dbReference type="SAM" id="MobiDB-lite"/>
    </source>
</evidence>
<evidence type="ECO:0000313" key="4">
    <source>
        <dbReference type="Proteomes" id="UP000252884"/>
    </source>
</evidence>
<proteinExistence type="predicted"/>
<gene>
    <name evidence="3" type="ORF">DES41_109280</name>
</gene>
<keyword evidence="4" id="KW-1185">Reference proteome</keyword>
<dbReference type="Proteomes" id="UP000252884">
    <property type="component" value="Unassembled WGS sequence"/>
</dbReference>
<feature type="compositionally biased region" description="Polar residues" evidence="1">
    <location>
        <begin position="65"/>
        <end position="81"/>
    </location>
</feature>
<dbReference type="EMBL" id="QPJK01000009">
    <property type="protein sequence ID" value="RCW67557.1"/>
    <property type="molecule type" value="Genomic_DNA"/>
</dbReference>
<protein>
    <submittedName>
        <fullName evidence="3">Uncharacterized protein</fullName>
    </submittedName>
</protein>
<dbReference type="AlphaFoldDB" id="A0A368XM51"/>
<feature type="signal peptide" evidence="2">
    <location>
        <begin position="1"/>
        <end position="25"/>
    </location>
</feature>
<feature type="region of interest" description="Disordered" evidence="1">
    <location>
        <begin position="28"/>
        <end position="87"/>
    </location>
</feature>
<accession>A0A368XM51</accession>
<evidence type="ECO:0000313" key="3">
    <source>
        <dbReference type="EMBL" id="RCW67557.1"/>
    </source>
</evidence>
<feature type="chain" id="PRO_5016605410" evidence="2">
    <location>
        <begin position="26"/>
        <end position="87"/>
    </location>
</feature>
<evidence type="ECO:0000256" key="2">
    <source>
        <dbReference type="SAM" id="SignalP"/>
    </source>
</evidence>
<reference evidence="3 4" key="1">
    <citation type="submission" date="2018-07" db="EMBL/GenBank/DDBJ databases">
        <title>Genomic Encyclopedia of Type Strains, Phase IV (KMG-IV): sequencing the most valuable type-strain genomes for metagenomic binning, comparative biology and taxonomic classification.</title>
        <authorList>
            <person name="Goeker M."/>
        </authorList>
    </citation>
    <scope>NUCLEOTIDE SEQUENCE [LARGE SCALE GENOMIC DNA]</scope>
    <source>
        <strain evidence="3 4">DSM 21634</strain>
    </source>
</reference>
<name>A0A368XM51_9BURK</name>
<comment type="caution">
    <text evidence="3">The sequence shown here is derived from an EMBL/GenBank/DDBJ whole genome shotgun (WGS) entry which is preliminary data.</text>
</comment>
<keyword evidence="2" id="KW-0732">Signal</keyword>